<reference evidence="1" key="1">
    <citation type="journal article" date="2014" name="Front. Microbiol.">
        <title>High frequency of phylogenetically diverse reductive dehalogenase-homologous genes in deep subseafloor sedimentary metagenomes.</title>
        <authorList>
            <person name="Kawai M."/>
            <person name="Futagami T."/>
            <person name="Toyoda A."/>
            <person name="Takaki Y."/>
            <person name="Nishi S."/>
            <person name="Hori S."/>
            <person name="Arai W."/>
            <person name="Tsubouchi T."/>
            <person name="Morono Y."/>
            <person name="Uchiyama I."/>
            <person name="Ito T."/>
            <person name="Fujiyama A."/>
            <person name="Inagaki F."/>
            <person name="Takami H."/>
        </authorList>
    </citation>
    <scope>NUCLEOTIDE SEQUENCE</scope>
    <source>
        <strain evidence="1">Expedition CK06-06</strain>
    </source>
</reference>
<proteinExistence type="predicted"/>
<name>X1H9U2_9ZZZZ</name>
<dbReference type="AlphaFoldDB" id="X1H9U2"/>
<organism evidence="1">
    <name type="scientific">marine sediment metagenome</name>
    <dbReference type="NCBI Taxonomy" id="412755"/>
    <lineage>
        <taxon>unclassified sequences</taxon>
        <taxon>metagenomes</taxon>
        <taxon>ecological metagenomes</taxon>
    </lineage>
</organism>
<feature type="non-terminal residue" evidence="1">
    <location>
        <position position="1"/>
    </location>
</feature>
<gene>
    <name evidence="1" type="ORF">S03H2_40090</name>
</gene>
<evidence type="ECO:0000313" key="1">
    <source>
        <dbReference type="EMBL" id="GAH53840.1"/>
    </source>
</evidence>
<sequence>YKTLSHLDVIDPDAKAVIRRVRDLLGKRGVTCRTYKDHEEFIAGNPSEDEA</sequence>
<comment type="caution">
    <text evidence="1">The sequence shown here is derived from an EMBL/GenBank/DDBJ whole genome shotgun (WGS) entry which is preliminary data.</text>
</comment>
<dbReference type="EMBL" id="BARU01024831">
    <property type="protein sequence ID" value="GAH53840.1"/>
    <property type="molecule type" value="Genomic_DNA"/>
</dbReference>
<accession>X1H9U2</accession>
<protein>
    <submittedName>
        <fullName evidence="1">Uncharacterized protein</fullName>
    </submittedName>
</protein>